<keyword evidence="2" id="KW-0378">Hydrolase</keyword>
<keyword evidence="1" id="KW-0472">Membrane</keyword>
<keyword evidence="3" id="KW-1185">Reference proteome</keyword>
<dbReference type="EMBL" id="CP009515">
    <property type="protein sequence ID" value="AKB76094.1"/>
    <property type="molecule type" value="Genomic_DNA"/>
</dbReference>
<accession>A0A0E3S4S2</accession>
<dbReference type="STRING" id="1434111.MSLAZ_2833"/>
<gene>
    <name evidence="2" type="ORF">MSLAZ_2833</name>
</gene>
<dbReference type="Gene3D" id="1.10.1370.20">
    <property type="entry name" value="Oligoendopeptidase f, C-terminal domain"/>
    <property type="match status" value="1"/>
</dbReference>
<dbReference type="InterPro" id="IPR042088">
    <property type="entry name" value="OligoPept_F_C"/>
</dbReference>
<evidence type="ECO:0000313" key="3">
    <source>
        <dbReference type="Proteomes" id="UP000033072"/>
    </source>
</evidence>
<feature type="transmembrane region" description="Helical" evidence="1">
    <location>
        <begin position="23"/>
        <end position="44"/>
    </location>
</feature>
<dbReference type="GO" id="GO:0016787">
    <property type="term" value="F:hydrolase activity"/>
    <property type="evidence" value="ECO:0007669"/>
    <property type="project" value="UniProtKB-KW"/>
</dbReference>
<keyword evidence="1" id="KW-0812">Transmembrane</keyword>
<keyword evidence="1" id="KW-1133">Transmembrane helix</keyword>
<dbReference type="EC" id="3.4.24.-" evidence="2"/>
<proteinExistence type="predicted"/>
<dbReference type="Gene3D" id="1.20.140.70">
    <property type="entry name" value="Oligopeptidase f, N-terminal domain"/>
    <property type="match status" value="1"/>
</dbReference>
<dbReference type="AlphaFoldDB" id="A0A0E3S4S2"/>
<dbReference type="SUPFAM" id="SSF55486">
    <property type="entry name" value="Metalloproteases ('zincins'), catalytic domain"/>
    <property type="match status" value="1"/>
</dbReference>
<dbReference type="HOGENOM" id="CLU_417773_0_0_2"/>
<name>A0A0E3S4S2_9EURY</name>
<organism evidence="2 3">
    <name type="scientific">Methanosarcina lacustris Z-7289</name>
    <dbReference type="NCBI Taxonomy" id="1434111"/>
    <lineage>
        <taxon>Archaea</taxon>
        <taxon>Methanobacteriati</taxon>
        <taxon>Methanobacteriota</taxon>
        <taxon>Stenosarchaea group</taxon>
        <taxon>Methanomicrobia</taxon>
        <taxon>Methanosarcinales</taxon>
        <taxon>Methanosarcinaceae</taxon>
        <taxon>Methanosarcina</taxon>
    </lineage>
</organism>
<dbReference type="PATRIC" id="fig|1434111.4.peg.3745"/>
<evidence type="ECO:0000256" key="1">
    <source>
        <dbReference type="SAM" id="Phobius"/>
    </source>
</evidence>
<dbReference type="Proteomes" id="UP000033072">
    <property type="component" value="Chromosome"/>
</dbReference>
<sequence length="699" mass="80463">MDEYFEILARVEVYMRRKSVKGLIALGIIKGLITIGILLFFAVFSECSAYVEVANPSEILNEEYTFEELNPDEITTEWNDSYLFSSREAAQEELERLKQSSVEISETFRPEFKELSGPALLDYIETEKEFSRSFDVLYIYAYTGLSKNVNDQFFSSLLEDTQDLATEHGKAVSFATVKLTSLSTEEWGQLFSEEPGLEKYRPYFEASYIRFAEHSPEDETQAAHLADIENQRMKLETEASSEITNNVTMAGNTTLENGEEYAVNSQSYYTLLSTDPNRANREKCYDLRFYHMIDESDSMAALYSEKARLDDLAAKELNYNDSYEASLYGLYLTNNQVDEMNSVFKERKGVFEECNEFRKTKLGLEILKPYDLLLELNEEPGEEYTYTDALKSIQKSYSGMDPRFNEIFLEMVTGNFIDAYPDPDNGKQPGGYCYELCALQAPALIFMNYNGMISDQKALTHELGHGIHFYLMGQSVDYLYCNVPVYEVEVPSTFNEELFVDYVVENSDRDTAVAVLSQHIGEYQNYFCFQPMITEFEYKAHQLCAENGNASGAELNALWTELFKEYRSDSIEYYAEDSAEWTYISHIYLTDNYYTFNYAVSKAITLALFKQYRDDPETFNENYIAYLSAGSTLTPEDKLKKYFGIEINRQLFEDAMDVVELRIQQLEELDKGMNGPEFESATESLNLYSGSFWNTSLGE</sequence>
<dbReference type="KEGG" id="mls:MSLAZ_2833"/>
<protein>
    <submittedName>
        <fullName evidence="2">Oligoendopeptidase F</fullName>
        <ecNumber evidence="2">3.4.24.-</ecNumber>
    </submittedName>
</protein>
<reference evidence="2 3" key="1">
    <citation type="submission" date="2014-07" db="EMBL/GenBank/DDBJ databases">
        <title>Methanogenic archaea and the global carbon cycle.</title>
        <authorList>
            <person name="Henriksen J.R."/>
            <person name="Luke J."/>
            <person name="Reinhart S."/>
            <person name="Benedict M.N."/>
            <person name="Youngblut N.D."/>
            <person name="Metcalf M.E."/>
            <person name="Whitaker R.J."/>
            <person name="Metcalf W.W."/>
        </authorList>
    </citation>
    <scope>NUCLEOTIDE SEQUENCE [LARGE SCALE GENOMIC DNA]</scope>
    <source>
        <strain evidence="2 3">Z-7289</strain>
    </source>
</reference>
<evidence type="ECO:0000313" key="2">
    <source>
        <dbReference type="EMBL" id="AKB76094.1"/>
    </source>
</evidence>